<keyword evidence="2" id="KW-0808">Transferase</keyword>
<dbReference type="FunFam" id="3.40.50.720:FF:000033">
    <property type="entry name" value="Adenylyltransferase and sulfurtransferase MOCS3"/>
    <property type="match status" value="1"/>
</dbReference>
<protein>
    <recommendedName>
        <fullName evidence="9">Molybdopterin-synthase adenylyltransferase</fullName>
        <ecNumber evidence="8">2.7.7.80</ecNumber>
    </recommendedName>
    <alternativeName>
        <fullName evidence="12">MoaD protein adenylase</fullName>
    </alternativeName>
    <alternativeName>
        <fullName evidence="10">Molybdopterin-converting factor subunit 1 adenylase</fullName>
    </alternativeName>
    <alternativeName>
        <fullName evidence="11">Sulfur carrier protein MoaD adenylyltransferase</fullName>
    </alternativeName>
</protein>
<evidence type="ECO:0000256" key="7">
    <source>
        <dbReference type="ARBA" id="ARBA00063809"/>
    </source>
</evidence>
<dbReference type="GO" id="GO:0005829">
    <property type="term" value="C:cytosol"/>
    <property type="evidence" value="ECO:0007669"/>
    <property type="project" value="TreeGrafter"/>
</dbReference>
<dbReference type="PROSITE" id="PS50206">
    <property type="entry name" value="RHODANESE_3"/>
    <property type="match status" value="1"/>
</dbReference>
<evidence type="ECO:0000256" key="1">
    <source>
        <dbReference type="ARBA" id="ARBA00009919"/>
    </source>
</evidence>
<dbReference type="Gene3D" id="3.40.50.720">
    <property type="entry name" value="NAD(P)-binding Rossmann-like Domain"/>
    <property type="match status" value="1"/>
</dbReference>
<dbReference type="PANTHER" id="PTHR10953:SF102">
    <property type="entry name" value="ADENYLYLTRANSFERASE AND SULFURTRANSFERASE MOCS3"/>
    <property type="match status" value="1"/>
</dbReference>
<dbReference type="GO" id="GO:0005524">
    <property type="term" value="F:ATP binding"/>
    <property type="evidence" value="ECO:0007669"/>
    <property type="project" value="UniProtKB-KW"/>
</dbReference>
<dbReference type="InterPro" id="IPR045886">
    <property type="entry name" value="ThiF/MoeB/HesA"/>
</dbReference>
<evidence type="ECO:0000256" key="9">
    <source>
        <dbReference type="ARBA" id="ARBA00073635"/>
    </source>
</evidence>
<dbReference type="InterPro" id="IPR036873">
    <property type="entry name" value="Rhodanese-like_dom_sf"/>
</dbReference>
<comment type="catalytic activity">
    <reaction evidence="5">
        <text>[molybdopterin-synthase sulfur-carrier protein]-C-terminal Gly-Gly + ATP + H(+) = [molybdopterin-synthase sulfur-carrier protein]-C-terminal Gly-Gly-AMP + diphosphate</text>
        <dbReference type="Rhea" id="RHEA:43616"/>
        <dbReference type="Rhea" id="RHEA-COMP:12159"/>
        <dbReference type="Rhea" id="RHEA-COMP:12202"/>
        <dbReference type="ChEBI" id="CHEBI:15378"/>
        <dbReference type="ChEBI" id="CHEBI:30616"/>
        <dbReference type="ChEBI" id="CHEBI:33019"/>
        <dbReference type="ChEBI" id="CHEBI:90618"/>
        <dbReference type="ChEBI" id="CHEBI:90778"/>
        <dbReference type="EC" id="2.7.7.80"/>
    </reaction>
</comment>
<evidence type="ECO:0000256" key="10">
    <source>
        <dbReference type="ARBA" id="ARBA00075110"/>
    </source>
</evidence>
<dbReference type="GO" id="GO:0061605">
    <property type="term" value="F:molybdopterin-synthase adenylyltransferase activity"/>
    <property type="evidence" value="ECO:0007669"/>
    <property type="project" value="UniProtKB-EC"/>
</dbReference>
<keyword evidence="15" id="KW-1185">Reference proteome</keyword>
<keyword evidence="4" id="KW-0067">ATP-binding</keyword>
<gene>
    <name evidence="14" type="ORF">HNQ88_004806</name>
</gene>
<evidence type="ECO:0000259" key="13">
    <source>
        <dbReference type="PROSITE" id="PS50206"/>
    </source>
</evidence>
<dbReference type="InterPro" id="IPR000594">
    <property type="entry name" value="ThiF_NAD_FAD-bd"/>
</dbReference>
<dbReference type="GO" id="GO:0008641">
    <property type="term" value="F:ubiquitin-like modifier activating enzyme activity"/>
    <property type="evidence" value="ECO:0007669"/>
    <property type="project" value="InterPro"/>
</dbReference>
<dbReference type="PANTHER" id="PTHR10953">
    <property type="entry name" value="UBIQUITIN-ACTIVATING ENZYME E1"/>
    <property type="match status" value="1"/>
</dbReference>
<accession>A0AAE4BT05</accession>
<comment type="similarity">
    <text evidence="1">Belongs to the HesA/MoeB/ThiF family.</text>
</comment>
<dbReference type="Proteomes" id="UP001185092">
    <property type="component" value="Unassembled WGS sequence"/>
</dbReference>
<evidence type="ECO:0000313" key="15">
    <source>
        <dbReference type="Proteomes" id="UP001185092"/>
    </source>
</evidence>
<dbReference type="Gene3D" id="3.40.250.10">
    <property type="entry name" value="Rhodanese-like domain"/>
    <property type="match status" value="1"/>
</dbReference>
<comment type="function">
    <text evidence="6">Catalyzes the adenylation by ATP of the carboxyl group of the C-terminal glycine of sulfur carrier protein MoaD.</text>
</comment>
<evidence type="ECO:0000256" key="3">
    <source>
        <dbReference type="ARBA" id="ARBA00022741"/>
    </source>
</evidence>
<evidence type="ECO:0000256" key="6">
    <source>
        <dbReference type="ARBA" id="ARBA00055169"/>
    </source>
</evidence>
<dbReference type="EC" id="2.7.7.80" evidence="8"/>
<evidence type="ECO:0000256" key="4">
    <source>
        <dbReference type="ARBA" id="ARBA00022840"/>
    </source>
</evidence>
<dbReference type="NCBIfam" id="NF004281">
    <property type="entry name" value="PRK05690.1"/>
    <property type="match status" value="1"/>
</dbReference>
<evidence type="ECO:0000256" key="2">
    <source>
        <dbReference type="ARBA" id="ARBA00022679"/>
    </source>
</evidence>
<dbReference type="SUPFAM" id="SSF69572">
    <property type="entry name" value="Activating enzymes of the ubiquitin-like proteins"/>
    <property type="match status" value="1"/>
</dbReference>
<dbReference type="EMBL" id="JAVDQD010000010">
    <property type="protein sequence ID" value="MDR6241719.1"/>
    <property type="molecule type" value="Genomic_DNA"/>
</dbReference>
<evidence type="ECO:0000256" key="11">
    <source>
        <dbReference type="ARBA" id="ARBA00075328"/>
    </source>
</evidence>
<sequence>MKKNILSAEERIRYSRHLILPEIGHERQMKLKNSSVLMIGAGGLGCPVLQYLTAAGVGKIGIIDNDKVDFTNLQRQIIYTTEDIGKYKAEVAQQRLSIQNPFVDFEVILKRFSSDNALELVEKYDLIIDGSDNFETRYLLNDACVIKNKPFIYGSIYKFEGQVSVFNYKDGPTYRCLFPEPPNEGEMPNCSEIGVIGILPGVIGSLQANEAIKVLAEIGEPLNGKLLSIDLLNNQFFSFDFEKVPEQCDITELDIDYSLACALPEVEDNIHLAPDKIATVLDHLDQWNLIDVRDEYEFEADNIGGVNIPIYELEDEFDQIDPDKPTLVICQVGLRSLQAVQLIKNHYPDIKIYHFEKGLDEALQYLS</sequence>
<dbReference type="SMART" id="SM00450">
    <property type="entry name" value="RHOD"/>
    <property type="match status" value="1"/>
</dbReference>
<keyword evidence="14" id="KW-0548">Nucleotidyltransferase</keyword>
<dbReference type="InterPro" id="IPR035985">
    <property type="entry name" value="Ubiquitin-activating_enz"/>
</dbReference>
<evidence type="ECO:0000256" key="8">
    <source>
        <dbReference type="ARBA" id="ARBA00066884"/>
    </source>
</evidence>
<dbReference type="RefSeq" id="WP_309942745.1">
    <property type="nucleotide sequence ID" value="NZ_AP025308.1"/>
</dbReference>
<proteinExistence type="inferred from homology"/>
<organism evidence="14 15">
    <name type="scientific">Aureibacter tunicatorum</name>
    <dbReference type="NCBI Taxonomy" id="866807"/>
    <lineage>
        <taxon>Bacteria</taxon>
        <taxon>Pseudomonadati</taxon>
        <taxon>Bacteroidota</taxon>
        <taxon>Cytophagia</taxon>
        <taxon>Cytophagales</taxon>
        <taxon>Persicobacteraceae</taxon>
        <taxon>Aureibacter</taxon>
    </lineage>
</organism>
<dbReference type="GO" id="GO:0004792">
    <property type="term" value="F:thiosulfate-cyanide sulfurtransferase activity"/>
    <property type="evidence" value="ECO:0007669"/>
    <property type="project" value="TreeGrafter"/>
</dbReference>
<dbReference type="Pfam" id="PF00899">
    <property type="entry name" value="ThiF"/>
    <property type="match status" value="1"/>
</dbReference>
<dbReference type="GO" id="GO:0008146">
    <property type="term" value="F:sulfotransferase activity"/>
    <property type="evidence" value="ECO:0007669"/>
    <property type="project" value="TreeGrafter"/>
</dbReference>
<evidence type="ECO:0000313" key="14">
    <source>
        <dbReference type="EMBL" id="MDR6241719.1"/>
    </source>
</evidence>
<comment type="caution">
    <text evidence="14">The sequence shown here is derived from an EMBL/GenBank/DDBJ whole genome shotgun (WGS) entry which is preliminary data.</text>
</comment>
<reference evidence="14" key="1">
    <citation type="submission" date="2023-07" db="EMBL/GenBank/DDBJ databases">
        <title>Genomic Encyclopedia of Type Strains, Phase IV (KMG-IV): sequencing the most valuable type-strain genomes for metagenomic binning, comparative biology and taxonomic classification.</title>
        <authorList>
            <person name="Goeker M."/>
        </authorList>
    </citation>
    <scope>NUCLEOTIDE SEQUENCE</scope>
    <source>
        <strain evidence="14">DSM 26174</strain>
    </source>
</reference>
<name>A0AAE4BT05_9BACT</name>
<keyword evidence="3" id="KW-0547">Nucleotide-binding</keyword>
<evidence type="ECO:0000256" key="12">
    <source>
        <dbReference type="ARBA" id="ARBA00078531"/>
    </source>
</evidence>
<dbReference type="Pfam" id="PF00581">
    <property type="entry name" value="Rhodanese"/>
    <property type="match status" value="1"/>
</dbReference>
<feature type="domain" description="Rhodanese" evidence="13">
    <location>
        <begin position="283"/>
        <end position="367"/>
    </location>
</feature>
<evidence type="ECO:0000256" key="5">
    <source>
        <dbReference type="ARBA" id="ARBA00052218"/>
    </source>
</evidence>
<dbReference type="CDD" id="cd00757">
    <property type="entry name" value="ThiF_MoeB_HesA_family"/>
    <property type="match status" value="1"/>
</dbReference>
<dbReference type="InterPro" id="IPR001763">
    <property type="entry name" value="Rhodanese-like_dom"/>
</dbReference>
<comment type="subunit">
    <text evidence="7">Homodimer. Forms a stable heterotetrameric complex of 2 MoeB and 2 MoaD during adenylation of MoaD.</text>
</comment>
<dbReference type="AlphaFoldDB" id="A0AAE4BT05"/>